<dbReference type="CDD" id="cd00051">
    <property type="entry name" value="EFh"/>
    <property type="match status" value="1"/>
</dbReference>
<reference evidence="6" key="1">
    <citation type="submission" date="2022-11" db="UniProtKB">
        <authorList>
            <consortium name="EnsemblMetazoa"/>
        </authorList>
    </citation>
    <scope>IDENTIFICATION</scope>
</reference>
<dbReference type="RefSeq" id="XP_038052634.1">
    <property type="nucleotide sequence ID" value="XM_038196706.1"/>
</dbReference>
<keyword evidence="2" id="KW-0106">Calcium</keyword>
<dbReference type="SUPFAM" id="SSF47473">
    <property type="entry name" value="EF-hand"/>
    <property type="match status" value="1"/>
</dbReference>
<evidence type="ECO:0000256" key="1">
    <source>
        <dbReference type="ARBA" id="ARBA00022741"/>
    </source>
</evidence>
<dbReference type="NCBIfam" id="TIGR00231">
    <property type="entry name" value="small_GTP"/>
    <property type="match status" value="1"/>
</dbReference>
<keyword evidence="3" id="KW-0342">GTP-binding</keyword>
<dbReference type="InterPro" id="IPR027417">
    <property type="entry name" value="P-loop_NTPase"/>
</dbReference>
<dbReference type="InterPro" id="IPR018247">
    <property type="entry name" value="EF_Hand_1_Ca_BS"/>
</dbReference>
<dbReference type="SUPFAM" id="SSF52540">
    <property type="entry name" value="P-loop containing nucleoside triphosphate hydrolases"/>
    <property type="match status" value="1"/>
</dbReference>
<accession>A0A913ZMQ0</accession>
<dbReference type="PROSITE" id="PS51419">
    <property type="entry name" value="RAB"/>
    <property type="match status" value="1"/>
</dbReference>
<keyword evidence="1" id="KW-0547">Nucleotide-binding</keyword>
<dbReference type="SMART" id="SM00175">
    <property type="entry name" value="RAB"/>
    <property type="match status" value="1"/>
</dbReference>
<feature type="domain" description="EF-hand" evidence="5">
    <location>
        <begin position="38"/>
        <end position="73"/>
    </location>
</feature>
<dbReference type="CDD" id="cd00154">
    <property type="entry name" value="Rab"/>
    <property type="match status" value="1"/>
</dbReference>
<proteinExistence type="predicted"/>
<dbReference type="SMART" id="SM00176">
    <property type="entry name" value="RAN"/>
    <property type="match status" value="1"/>
</dbReference>
<dbReference type="PRINTS" id="PR00449">
    <property type="entry name" value="RASTRNSFRMNG"/>
</dbReference>
<dbReference type="InterPro" id="IPR002048">
    <property type="entry name" value="EF_hand_dom"/>
</dbReference>
<evidence type="ECO:0000259" key="5">
    <source>
        <dbReference type="PROSITE" id="PS50222"/>
    </source>
</evidence>
<evidence type="ECO:0000313" key="7">
    <source>
        <dbReference type="Proteomes" id="UP000887568"/>
    </source>
</evidence>
<sequence>MDRMDETRIRQLFTACDVNNSGYIEYDDLKVLCSDLAILETELVDVFRELDSNGDGQISVSEFTKGFQSVETLFTRKGPRGAGGAAGSRRGSRAASGRSSAQSQAQMSWELFVGQLEGSLCIVPSQEQVCELYQQLHAADLPQCLSQFENIICETIKDIKQQQSETDRLEKSLKRANESHTTHLQHLETEMEAQMAKVEQRVRKEEQEAAHTEREDLKQKMEAEIAELQNNLSRFHSFEKRWQHREKPKDEALKKKLDELQHENRQLKSSLTEAQTNLAITRSELAAFKSEYDECVDSDKSLLNEYMYDHDSLARQVLQLQEANRRLQDTNDDLRESFDSMKRNSRSLTPTKQKRLSIGAADYYREDSPVLMSSVIDPSSSRRRRSFMSQESVESEHSVGLASSSKRRFVYHQTADGESYPDEVAAYNRLYKYEYEDSGNSTLRDPLELDSELEVNCVEEDLKRATSVEENAIKEAILVGGQQQAAGQSRTHRVESITDTVSAFQKDDVTVTTTSPAHEPIAAQKNEKLQRNLSTRSSGRKRELPQVPTKGFFDNLLESFTSTKETQPTRPQSAPERMYKVVLAGDAAVGKSSFILRLCKGVFQSNLNSTLGVDFQMKTLEIDDKVTSLQLWDTAGQERFRSIAKSYFRRADGVLLLYDCTYERSFINVRDWIEAIEDGAQKPIPVMICANKVDARASAQAEGIRCVRTEDGMRLARSFSALFIECSAKDGSNIEEAVMDLTRKLQQKEDKEVSESGLNLEKDGQKKSESKCCI</sequence>
<dbReference type="InterPro" id="IPR050227">
    <property type="entry name" value="Rab"/>
</dbReference>
<evidence type="ECO:0000256" key="3">
    <source>
        <dbReference type="ARBA" id="ARBA00023134"/>
    </source>
</evidence>
<dbReference type="PROSITE" id="PS50222">
    <property type="entry name" value="EF_HAND_2"/>
    <property type="match status" value="1"/>
</dbReference>
<dbReference type="SMART" id="SM00173">
    <property type="entry name" value="RAS"/>
    <property type="match status" value="1"/>
</dbReference>
<evidence type="ECO:0000313" key="6">
    <source>
        <dbReference type="EnsemblMetazoa" id="XP_038052634.1"/>
    </source>
</evidence>
<dbReference type="InterPro" id="IPR001806">
    <property type="entry name" value="Small_GTPase"/>
</dbReference>
<dbReference type="PROSITE" id="PS51417">
    <property type="entry name" value="ARF"/>
    <property type="match status" value="1"/>
</dbReference>
<dbReference type="AlphaFoldDB" id="A0A913ZMQ0"/>
<dbReference type="GO" id="GO:0005509">
    <property type="term" value="F:calcium ion binding"/>
    <property type="evidence" value="ECO:0007669"/>
    <property type="project" value="InterPro"/>
</dbReference>
<evidence type="ECO:0000256" key="4">
    <source>
        <dbReference type="SAM" id="MobiDB-lite"/>
    </source>
</evidence>
<feature type="region of interest" description="Disordered" evidence="4">
    <location>
        <begin position="328"/>
        <end position="352"/>
    </location>
</feature>
<dbReference type="Gene3D" id="3.40.50.300">
    <property type="entry name" value="P-loop containing nucleotide triphosphate hydrolases"/>
    <property type="match status" value="1"/>
</dbReference>
<feature type="region of interest" description="Disordered" evidence="4">
    <location>
        <begin position="748"/>
        <end position="774"/>
    </location>
</feature>
<dbReference type="SMART" id="SM00174">
    <property type="entry name" value="RHO"/>
    <property type="match status" value="1"/>
</dbReference>
<dbReference type="SMART" id="SM00054">
    <property type="entry name" value="EFh"/>
    <property type="match status" value="2"/>
</dbReference>
<evidence type="ECO:0000256" key="2">
    <source>
        <dbReference type="ARBA" id="ARBA00022837"/>
    </source>
</evidence>
<dbReference type="Gene3D" id="1.10.238.10">
    <property type="entry name" value="EF-hand"/>
    <property type="match status" value="1"/>
</dbReference>
<dbReference type="PROSITE" id="PS00018">
    <property type="entry name" value="EF_HAND_1"/>
    <property type="match status" value="1"/>
</dbReference>
<dbReference type="Proteomes" id="UP000887568">
    <property type="component" value="Unplaced"/>
</dbReference>
<dbReference type="Pfam" id="PF13499">
    <property type="entry name" value="EF-hand_7"/>
    <property type="match status" value="1"/>
</dbReference>
<protein>
    <recommendedName>
        <fullName evidence="5">EF-hand domain-containing protein</fullName>
    </recommendedName>
</protein>
<dbReference type="GO" id="GO:0005525">
    <property type="term" value="F:GTP binding"/>
    <property type="evidence" value="ECO:0007669"/>
    <property type="project" value="UniProtKB-KW"/>
</dbReference>
<dbReference type="Pfam" id="PF00071">
    <property type="entry name" value="Ras"/>
    <property type="match status" value="1"/>
</dbReference>
<dbReference type="PANTHER" id="PTHR47977">
    <property type="entry name" value="RAS-RELATED PROTEIN RAB"/>
    <property type="match status" value="1"/>
</dbReference>
<feature type="region of interest" description="Disordered" evidence="4">
    <location>
        <begin position="76"/>
        <end position="101"/>
    </location>
</feature>
<organism evidence="6 7">
    <name type="scientific">Patiria miniata</name>
    <name type="common">Bat star</name>
    <name type="synonym">Asterina miniata</name>
    <dbReference type="NCBI Taxonomy" id="46514"/>
    <lineage>
        <taxon>Eukaryota</taxon>
        <taxon>Metazoa</taxon>
        <taxon>Echinodermata</taxon>
        <taxon>Eleutherozoa</taxon>
        <taxon>Asterozoa</taxon>
        <taxon>Asteroidea</taxon>
        <taxon>Valvatacea</taxon>
        <taxon>Valvatida</taxon>
        <taxon>Asterinidae</taxon>
        <taxon>Patiria</taxon>
    </lineage>
</organism>
<keyword evidence="7" id="KW-1185">Reference proteome</keyword>
<dbReference type="EnsemblMetazoa" id="XM_038196706.1">
    <property type="protein sequence ID" value="XP_038052634.1"/>
    <property type="gene ID" value="LOC119725324"/>
</dbReference>
<dbReference type="PROSITE" id="PS51421">
    <property type="entry name" value="RAS"/>
    <property type="match status" value="1"/>
</dbReference>
<dbReference type="GeneID" id="119725324"/>
<feature type="compositionally biased region" description="Low complexity" evidence="4">
    <location>
        <begin position="87"/>
        <end position="101"/>
    </location>
</feature>
<feature type="compositionally biased region" description="Basic and acidic residues" evidence="4">
    <location>
        <begin position="328"/>
        <end position="342"/>
    </location>
</feature>
<dbReference type="InterPro" id="IPR011992">
    <property type="entry name" value="EF-hand-dom_pair"/>
</dbReference>
<dbReference type="GO" id="GO:0003924">
    <property type="term" value="F:GTPase activity"/>
    <property type="evidence" value="ECO:0007669"/>
    <property type="project" value="InterPro"/>
</dbReference>
<name>A0A913ZMQ0_PATMI</name>
<dbReference type="InterPro" id="IPR005225">
    <property type="entry name" value="Small_GTP-bd"/>
</dbReference>
<dbReference type="OrthoDB" id="9989112at2759"/>
<dbReference type="FunFam" id="3.40.50.300:FF:003044">
    <property type="entry name" value="Predicted protein"/>
    <property type="match status" value="1"/>
</dbReference>